<organism evidence="1">
    <name type="scientific">mine drainage metagenome</name>
    <dbReference type="NCBI Taxonomy" id="410659"/>
    <lineage>
        <taxon>unclassified sequences</taxon>
        <taxon>metagenomes</taxon>
        <taxon>ecological metagenomes</taxon>
    </lineage>
</organism>
<comment type="caution">
    <text evidence="1">The sequence shown here is derived from an EMBL/GenBank/DDBJ whole genome shotgun (WGS) entry which is preliminary data.</text>
</comment>
<dbReference type="AlphaFoldDB" id="E6Q7L5"/>
<protein>
    <submittedName>
        <fullName evidence="1">Uncharacterized protein</fullName>
    </submittedName>
</protein>
<dbReference type="EMBL" id="CABO01000050">
    <property type="protein sequence ID" value="CBI03190.1"/>
    <property type="molecule type" value="Genomic_DNA"/>
</dbReference>
<accession>E6Q7L5</accession>
<proteinExistence type="predicted"/>
<name>E6Q7L5_9ZZZZ</name>
<gene>
    <name evidence="1" type="ORF">CARN4_0081</name>
</gene>
<reference evidence="1" key="1">
    <citation type="submission" date="2009-10" db="EMBL/GenBank/DDBJ databases">
        <title>Diversity of trophic interactions inside an arsenic-rich microbial ecosystem.</title>
        <authorList>
            <person name="Bertin P.N."/>
            <person name="Heinrich-Salmeron A."/>
            <person name="Pelletier E."/>
            <person name="Goulhen-Chollet F."/>
            <person name="Arsene-Ploetze F."/>
            <person name="Gallien S."/>
            <person name="Calteau A."/>
            <person name="Vallenet D."/>
            <person name="Casiot C."/>
            <person name="Chane-Woon-Ming B."/>
            <person name="Giloteaux L."/>
            <person name="Barakat M."/>
            <person name="Bonnefoy V."/>
            <person name="Bruneel O."/>
            <person name="Chandler M."/>
            <person name="Cleiss J."/>
            <person name="Duran R."/>
            <person name="Elbaz-Poulichet F."/>
            <person name="Fonknechten N."/>
            <person name="Lauga B."/>
            <person name="Mornico D."/>
            <person name="Ortet P."/>
            <person name="Schaeffer C."/>
            <person name="Siguier P."/>
            <person name="Alexander Thil Smith A."/>
            <person name="Van Dorsselaer A."/>
            <person name="Weissenbach J."/>
            <person name="Medigue C."/>
            <person name="Le Paslier D."/>
        </authorList>
    </citation>
    <scope>NUCLEOTIDE SEQUENCE</scope>
</reference>
<evidence type="ECO:0000313" key="1">
    <source>
        <dbReference type="EMBL" id="CBI03190.1"/>
    </source>
</evidence>
<sequence length="64" mass="6643">MKHLAIAAIFGMALFLGATSSAKACGTSAGPVWHNQDGSTTQCFHNSCNGSTTCVTCCLHVIRL</sequence>